<comment type="caution">
    <text evidence="1">The sequence shown here is derived from an EMBL/GenBank/DDBJ whole genome shotgun (WGS) entry which is preliminary data.</text>
</comment>
<evidence type="ECO:0000313" key="2">
    <source>
        <dbReference type="Proteomes" id="UP000227088"/>
    </source>
</evidence>
<proteinExistence type="predicted"/>
<evidence type="ECO:0000313" key="1">
    <source>
        <dbReference type="EMBL" id="OUS37142.1"/>
    </source>
</evidence>
<name>A0A1Y5HPU9_OLEAN</name>
<protein>
    <submittedName>
        <fullName evidence="1">Uncharacterized protein</fullName>
    </submittedName>
</protein>
<feature type="non-terminal residue" evidence="1">
    <location>
        <position position="182"/>
    </location>
</feature>
<gene>
    <name evidence="1" type="ORF">A9R00_11175</name>
</gene>
<dbReference type="Proteomes" id="UP000227088">
    <property type="component" value="Unassembled WGS sequence"/>
</dbReference>
<reference evidence="2" key="1">
    <citation type="journal article" date="2017" name="Proc. Natl. Acad. Sci. U.S.A.">
        <title>Simulation of Deepwater Horizon oil plume reveals substrate specialization within a complex community of hydrocarbon degraders.</title>
        <authorList>
            <person name="Hu P."/>
            <person name="Dubinsky E.A."/>
            <person name="Probst A.J."/>
            <person name="Wang J."/>
            <person name="Sieber C.M.K."/>
            <person name="Tom L.M."/>
            <person name="Gardinali P."/>
            <person name="Banfield J.F."/>
            <person name="Atlas R.M."/>
            <person name="Andersen G.L."/>
        </authorList>
    </citation>
    <scope>NUCLEOTIDE SEQUENCE [LARGE SCALE GENOMIC DNA]</scope>
</reference>
<dbReference type="AlphaFoldDB" id="A0A1Y5HPU9"/>
<accession>A0A1Y5HPU9</accession>
<sequence>MLIYPLQSLAATDKVLHSFEHSEGGGDQDIILEEEPLEEDLRLEAIEWSHDWLKDYIDEVSYGIDGFFVDTFFGDDVINDDISGSRAKFSFFTRRVIGQPVDYKYGVSVRVVLPNTEDRFSLLVESSEDEDAANNQPVDPTEPIQYSTALRYMVKETENWKVSFDNGIKWGIPPDPFTRLRF</sequence>
<dbReference type="EMBL" id="MABE01000641">
    <property type="protein sequence ID" value="OUS37142.1"/>
    <property type="molecule type" value="Genomic_DNA"/>
</dbReference>
<organism evidence="1 2">
    <name type="scientific">Oleispira antarctica</name>
    <dbReference type="NCBI Taxonomy" id="188908"/>
    <lineage>
        <taxon>Bacteria</taxon>
        <taxon>Pseudomonadati</taxon>
        <taxon>Pseudomonadota</taxon>
        <taxon>Gammaproteobacteria</taxon>
        <taxon>Oceanospirillales</taxon>
        <taxon>Oceanospirillaceae</taxon>
        <taxon>Oleispira</taxon>
    </lineage>
</organism>